<keyword evidence="6" id="KW-0288">FMN</keyword>
<dbReference type="PANTHER" id="PTHR21085:SF0">
    <property type="entry name" value="CHORISMATE SYNTHASE"/>
    <property type="match status" value="1"/>
</dbReference>
<keyword evidence="5" id="KW-0285">Flavoprotein</keyword>
<dbReference type="GO" id="GO:0008652">
    <property type="term" value="P:amino acid biosynthetic process"/>
    <property type="evidence" value="ECO:0007669"/>
    <property type="project" value="UniProtKB-KW"/>
</dbReference>
<dbReference type="Gene3D" id="3.60.150.10">
    <property type="entry name" value="Chorismate synthase AroC"/>
    <property type="match status" value="1"/>
</dbReference>
<evidence type="ECO:0000256" key="8">
    <source>
        <dbReference type="ARBA" id="ARBA00022857"/>
    </source>
</evidence>
<keyword evidence="10" id="KW-0456">Lyase</keyword>
<dbReference type="InterPro" id="IPR020541">
    <property type="entry name" value="Chorismate_synthase_CS"/>
</dbReference>
<dbReference type="HAMAP" id="MF_00300">
    <property type="entry name" value="Chorismate_synth"/>
    <property type="match status" value="1"/>
</dbReference>
<dbReference type="GO" id="GO:0010181">
    <property type="term" value="F:FMN binding"/>
    <property type="evidence" value="ECO:0007669"/>
    <property type="project" value="TreeGrafter"/>
</dbReference>
<dbReference type="PIRSF" id="PIRSF001456">
    <property type="entry name" value="Chorismate_synth"/>
    <property type="match status" value="1"/>
</dbReference>
<dbReference type="NCBIfam" id="NF003793">
    <property type="entry name" value="PRK05382.1"/>
    <property type="match status" value="1"/>
</dbReference>
<proteinExistence type="inferred from homology"/>
<evidence type="ECO:0000256" key="2">
    <source>
        <dbReference type="ARBA" id="ARBA00008014"/>
    </source>
</evidence>
<dbReference type="PROSITE" id="PS00788">
    <property type="entry name" value="CHORISMATE_SYNTHASE_2"/>
    <property type="match status" value="1"/>
</dbReference>
<evidence type="ECO:0000256" key="5">
    <source>
        <dbReference type="ARBA" id="ARBA00022630"/>
    </source>
</evidence>
<keyword evidence="7" id="KW-0274">FAD</keyword>
<evidence type="ECO:0000256" key="4">
    <source>
        <dbReference type="ARBA" id="ARBA00022605"/>
    </source>
</evidence>
<dbReference type="EMBL" id="LAZR01011179">
    <property type="protein sequence ID" value="KKM63009.1"/>
    <property type="molecule type" value="Genomic_DNA"/>
</dbReference>
<comment type="caution">
    <text evidence="11">The sequence shown here is derived from an EMBL/GenBank/DDBJ whole genome shotgun (WGS) entry which is preliminary data.</text>
</comment>
<evidence type="ECO:0000256" key="3">
    <source>
        <dbReference type="ARBA" id="ARBA00013036"/>
    </source>
</evidence>
<gene>
    <name evidence="11" type="ORF">LCGC14_1515880</name>
</gene>
<protein>
    <recommendedName>
        <fullName evidence="3">chorismate synthase</fullName>
        <ecNumber evidence="3">4.2.3.5</ecNumber>
    </recommendedName>
</protein>
<evidence type="ECO:0000256" key="10">
    <source>
        <dbReference type="ARBA" id="ARBA00023239"/>
    </source>
</evidence>
<keyword evidence="9" id="KW-0057">Aromatic amino acid biosynthesis</keyword>
<accession>A0A0F9J058</accession>
<dbReference type="CDD" id="cd07304">
    <property type="entry name" value="Chorismate_synthase"/>
    <property type="match status" value="1"/>
</dbReference>
<evidence type="ECO:0000313" key="11">
    <source>
        <dbReference type="EMBL" id="KKM63009.1"/>
    </source>
</evidence>
<dbReference type="PANTHER" id="PTHR21085">
    <property type="entry name" value="CHORISMATE SYNTHASE"/>
    <property type="match status" value="1"/>
</dbReference>
<dbReference type="PROSITE" id="PS00787">
    <property type="entry name" value="CHORISMATE_SYNTHASE_1"/>
    <property type="match status" value="1"/>
</dbReference>
<organism evidence="11">
    <name type="scientific">marine sediment metagenome</name>
    <dbReference type="NCBI Taxonomy" id="412755"/>
    <lineage>
        <taxon>unclassified sequences</taxon>
        <taxon>metagenomes</taxon>
        <taxon>ecological metagenomes</taxon>
    </lineage>
</organism>
<dbReference type="SUPFAM" id="SSF103263">
    <property type="entry name" value="Chorismate synthase, AroC"/>
    <property type="match status" value="1"/>
</dbReference>
<dbReference type="GO" id="GO:0009423">
    <property type="term" value="P:chorismate biosynthetic process"/>
    <property type="evidence" value="ECO:0007669"/>
    <property type="project" value="UniProtKB-UniPathway"/>
</dbReference>
<keyword evidence="4" id="KW-0028">Amino-acid biosynthesis</keyword>
<name>A0A0F9J058_9ZZZZ</name>
<dbReference type="InterPro" id="IPR035904">
    <property type="entry name" value="Chorismate_synth_AroC_sf"/>
</dbReference>
<dbReference type="Pfam" id="PF01264">
    <property type="entry name" value="Chorismate_synt"/>
    <property type="match status" value="1"/>
</dbReference>
<comment type="pathway">
    <text evidence="1">Metabolic intermediate biosynthesis; chorismate biosynthesis; chorismate from D-erythrose 4-phosphate and phosphoenolpyruvate: step 7/7.</text>
</comment>
<dbReference type="GO" id="GO:0004107">
    <property type="term" value="F:chorismate synthase activity"/>
    <property type="evidence" value="ECO:0007669"/>
    <property type="project" value="UniProtKB-EC"/>
</dbReference>
<comment type="similarity">
    <text evidence="2">Belongs to the chorismate synthase family.</text>
</comment>
<dbReference type="InterPro" id="IPR000453">
    <property type="entry name" value="Chorismate_synth"/>
</dbReference>
<dbReference type="FunFam" id="3.60.150.10:FF:000002">
    <property type="entry name" value="Chorismate synthase"/>
    <property type="match status" value="1"/>
</dbReference>
<dbReference type="GO" id="GO:0009073">
    <property type="term" value="P:aromatic amino acid family biosynthetic process"/>
    <property type="evidence" value="ECO:0007669"/>
    <property type="project" value="UniProtKB-KW"/>
</dbReference>
<keyword evidence="8" id="KW-0521">NADP</keyword>
<dbReference type="NCBIfam" id="TIGR00033">
    <property type="entry name" value="aroC"/>
    <property type="match status" value="1"/>
</dbReference>
<evidence type="ECO:0000256" key="7">
    <source>
        <dbReference type="ARBA" id="ARBA00022827"/>
    </source>
</evidence>
<evidence type="ECO:0000256" key="1">
    <source>
        <dbReference type="ARBA" id="ARBA00005044"/>
    </source>
</evidence>
<evidence type="ECO:0000256" key="9">
    <source>
        <dbReference type="ARBA" id="ARBA00023141"/>
    </source>
</evidence>
<sequence length="369" mass="40825">MLNYLSAGESHGKALIGIIEGMVAGLEIDEQEINRELGMRKKVYGRGKRAFFEEDKIDILSGVIEGKTIGSPICLQISNKEKKFEKETVPRPGHADLPGALKYDFKNIHFVAERASARETAMRVAVGSIAKQLLFEFGVDFFSHTFMIGGIRSNAKLSDFNQKTKKKRLESEIYCLDNETAREMVEKIDEAEKKGDTLGGICEVLVKGIPPGIGSYVHYKRRLDFLLGGVLMSIPSVKAVEIGEGIQSAKMFGSMFHDALSFKEKIERKTNNAGGIEGGVSNGEMIILRLFIKPVPTMKNALASFDIVSKKKRNAPYIRSDTCVVPAVGIIGEAVSAWEISCSFLEKFGGDTLADVKRNFNVYKDRLKR</sequence>
<dbReference type="EC" id="4.2.3.5" evidence="3"/>
<evidence type="ECO:0000256" key="6">
    <source>
        <dbReference type="ARBA" id="ARBA00022643"/>
    </source>
</evidence>
<dbReference type="UniPathway" id="UPA00053">
    <property type="reaction ID" value="UER00090"/>
</dbReference>
<dbReference type="GO" id="GO:0005829">
    <property type="term" value="C:cytosol"/>
    <property type="evidence" value="ECO:0007669"/>
    <property type="project" value="TreeGrafter"/>
</dbReference>
<dbReference type="AlphaFoldDB" id="A0A0F9J058"/>
<reference evidence="11" key="1">
    <citation type="journal article" date="2015" name="Nature">
        <title>Complex archaea that bridge the gap between prokaryotes and eukaryotes.</title>
        <authorList>
            <person name="Spang A."/>
            <person name="Saw J.H."/>
            <person name="Jorgensen S.L."/>
            <person name="Zaremba-Niedzwiedzka K."/>
            <person name="Martijn J."/>
            <person name="Lind A.E."/>
            <person name="van Eijk R."/>
            <person name="Schleper C."/>
            <person name="Guy L."/>
            <person name="Ettema T.J."/>
        </authorList>
    </citation>
    <scope>NUCLEOTIDE SEQUENCE</scope>
</reference>